<feature type="coiled-coil region" evidence="10">
    <location>
        <begin position="241"/>
        <end position="268"/>
    </location>
</feature>
<dbReference type="Gene3D" id="2.60.120.10">
    <property type="entry name" value="Jelly Rolls"/>
    <property type="match status" value="1"/>
</dbReference>
<dbReference type="InterPro" id="IPR018490">
    <property type="entry name" value="cNMP-bd_dom_sf"/>
</dbReference>
<keyword evidence="7" id="KW-1133">Transmembrane helix</keyword>
<dbReference type="PRINTS" id="PR01490">
    <property type="entry name" value="RTXTOXIND"/>
</dbReference>
<dbReference type="Proteomes" id="UP000015350">
    <property type="component" value="Unassembled WGS sequence"/>
</dbReference>
<dbReference type="CDD" id="cd00038">
    <property type="entry name" value="CAP_ED"/>
    <property type="match status" value="1"/>
</dbReference>
<feature type="domain" description="Cyclic nucleotide-binding" evidence="11">
    <location>
        <begin position="1"/>
        <end position="83"/>
    </location>
</feature>
<dbReference type="InterPro" id="IPR000595">
    <property type="entry name" value="cNMP-bd_dom"/>
</dbReference>
<dbReference type="InterPro" id="IPR018488">
    <property type="entry name" value="cNMP-bd_CS"/>
</dbReference>
<keyword evidence="10" id="KW-0175">Coiled coil</keyword>
<dbReference type="InterPro" id="IPR058781">
    <property type="entry name" value="HH_AprE-like"/>
</dbReference>
<dbReference type="eggNOG" id="COG0845">
    <property type="taxonomic scope" value="Bacteria"/>
</dbReference>
<dbReference type="SMART" id="SM00100">
    <property type="entry name" value="cNMP"/>
    <property type="match status" value="1"/>
</dbReference>
<dbReference type="SUPFAM" id="SSF111369">
    <property type="entry name" value="HlyD-like secretion proteins"/>
    <property type="match status" value="1"/>
</dbReference>
<reference evidence="12 13" key="1">
    <citation type="submission" date="2013-04" db="EMBL/GenBank/DDBJ databases">
        <authorList>
            <person name="Kuznetsov B."/>
            <person name="Ivanovsky R."/>
        </authorList>
    </citation>
    <scope>NUCLEOTIDE SEQUENCE [LARGE SCALE GENOMIC DNA]</scope>
    <source>
        <strain evidence="12 13">MGU-K5</strain>
    </source>
</reference>
<dbReference type="Gene3D" id="2.40.30.170">
    <property type="match status" value="1"/>
</dbReference>
<dbReference type="InterPro" id="IPR058982">
    <property type="entry name" value="Beta-barrel_AprE"/>
</dbReference>
<evidence type="ECO:0000256" key="8">
    <source>
        <dbReference type="ARBA" id="ARBA00023136"/>
    </source>
</evidence>
<dbReference type="Pfam" id="PF26002">
    <property type="entry name" value="Beta-barrel_AprE"/>
    <property type="match status" value="1"/>
</dbReference>
<name>S9S7Z5_MAGFU</name>
<dbReference type="Gene3D" id="2.40.50.100">
    <property type="match status" value="1"/>
</dbReference>
<dbReference type="InterPro" id="IPR010129">
    <property type="entry name" value="T1SS_HlyD"/>
</dbReference>
<comment type="similarity">
    <text evidence="2 9">Belongs to the membrane fusion protein (MFP) (TC 8.A.1) family.</text>
</comment>
<evidence type="ECO:0000256" key="2">
    <source>
        <dbReference type="ARBA" id="ARBA00009477"/>
    </source>
</evidence>
<sequence>MFGDGERIFTEGQGSDFAYRVVSGQVELSKSYPEGDMRLAMLGPGELFGEMGLLDGAVRSATAIARGATVVQAFDQEQLLSLVRQRPDFALGLVRTISRRLRHANGLIGAPDQIRFPPDRRQRWWRRLRRLAWPGELALDRVRIEFQPDAVEIEDRPLPGAAKAILYTILALLVCGTVWASLAQIDRIVIATGKIVTTEAKIVVQPMATATVRAINVRVGQIVEKDQILIALDPTFTTADERSVRTQMRSAEAEINRLEAELALTSVEAAPAGHFSDDPAEQATQAELFKRYSNARSTLIRSSEAEIREIETHTTSLRADRVNVLAQLMVVQRLEGIRKDLYSSGNGSLVNLLDAQRQLATERRELGRIGGEIAEAEKKIETIRAKREASLGEMTSKAAQELQSARRDYAKAFEQIKKQERLSALIDLRSPSRAMVLEIAARSVGSVVREGEPLLTLVARDVPVEIESVIDPKDISHLRVGDLARIKLEAFPYQKYGTLDGQILSINGDVLDQEEAGRRTSVYKARIVILRSALRGVPDDFILLPGMAASCEIKVGTRRLISYVLYPIIQTLDVGLREP</sequence>
<dbReference type="GO" id="GO:0015031">
    <property type="term" value="P:protein transport"/>
    <property type="evidence" value="ECO:0007669"/>
    <property type="project" value="InterPro"/>
</dbReference>
<protein>
    <recommendedName>
        <fullName evidence="9">Membrane fusion protein (MFP) family protein</fullName>
    </recommendedName>
</protein>
<dbReference type="InterPro" id="IPR014710">
    <property type="entry name" value="RmlC-like_jellyroll"/>
</dbReference>
<evidence type="ECO:0000256" key="10">
    <source>
        <dbReference type="SAM" id="Coils"/>
    </source>
</evidence>
<dbReference type="PROSITE" id="PS00889">
    <property type="entry name" value="CNMP_BINDING_2"/>
    <property type="match status" value="1"/>
</dbReference>
<keyword evidence="8" id="KW-0472">Membrane</keyword>
<dbReference type="AlphaFoldDB" id="S9S7Z5"/>
<dbReference type="eggNOG" id="COG0664">
    <property type="taxonomic scope" value="Bacteria"/>
</dbReference>
<evidence type="ECO:0000313" key="12">
    <source>
        <dbReference type="EMBL" id="EPY00769.1"/>
    </source>
</evidence>
<evidence type="ECO:0000256" key="5">
    <source>
        <dbReference type="ARBA" id="ARBA00022519"/>
    </source>
</evidence>
<comment type="subcellular location">
    <subcellularLocation>
        <location evidence="1 9">Cell inner membrane</location>
        <topology evidence="1 9">Single-pass membrane protein</topology>
    </subcellularLocation>
</comment>
<keyword evidence="4 9" id="KW-1003">Cell membrane</keyword>
<evidence type="ECO:0000256" key="6">
    <source>
        <dbReference type="ARBA" id="ARBA00022692"/>
    </source>
</evidence>
<dbReference type="Pfam" id="PF00027">
    <property type="entry name" value="cNMP_binding"/>
    <property type="match status" value="1"/>
</dbReference>
<dbReference type="Pfam" id="PF25994">
    <property type="entry name" value="HH_AprE"/>
    <property type="match status" value="1"/>
</dbReference>
<evidence type="ECO:0000256" key="4">
    <source>
        <dbReference type="ARBA" id="ARBA00022475"/>
    </source>
</evidence>
<dbReference type="GO" id="GO:0005886">
    <property type="term" value="C:plasma membrane"/>
    <property type="evidence" value="ECO:0007669"/>
    <property type="project" value="UniProtKB-SubCell"/>
</dbReference>
<organism evidence="12 13">
    <name type="scientific">Magnetospirillum fulvum MGU-K5</name>
    <dbReference type="NCBI Taxonomy" id="1316936"/>
    <lineage>
        <taxon>Bacteria</taxon>
        <taxon>Pseudomonadati</taxon>
        <taxon>Pseudomonadota</taxon>
        <taxon>Alphaproteobacteria</taxon>
        <taxon>Rhodospirillales</taxon>
        <taxon>Rhodospirillaceae</taxon>
        <taxon>Magnetospirillum</taxon>
    </lineage>
</organism>
<dbReference type="NCBIfam" id="TIGR01843">
    <property type="entry name" value="type_I_hlyD"/>
    <property type="match status" value="1"/>
</dbReference>
<evidence type="ECO:0000256" key="7">
    <source>
        <dbReference type="ARBA" id="ARBA00022989"/>
    </source>
</evidence>
<dbReference type="InterPro" id="IPR050739">
    <property type="entry name" value="MFP"/>
</dbReference>
<dbReference type="SUPFAM" id="SSF51206">
    <property type="entry name" value="cAMP-binding domain-like"/>
    <property type="match status" value="1"/>
</dbReference>
<keyword evidence="5 9" id="KW-0997">Cell inner membrane</keyword>
<dbReference type="PROSITE" id="PS50042">
    <property type="entry name" value="CNMP_BINDING_3"/>
    <property type="match status" value="1"/>
</dbReference>
<dbReference type="EMBL" id="AQPH01000069">
    <property type="protein sequence ID" value="EPY00769.1"/>
    <property type="molecule type" value="Genomic_DNA"/>
</dbReference>
<evidence type="ECO:0000313" key="13">
    <source>
        <dbReference type="Proteomes" id="UP000015350"/>
    </source>
</evidence>
<dbReference type="PANTHER" id="PTHR30386:SF26">
    <property type="entry name" value="TRANSPORT PROTEIN COMB"/>
    <property type="match status" value="1"/>
</dbReference>
<evidence type="ECO:0000256" key="9">
    <source>
        <dbReference type="RuleBase" id="RU365093"/>
    </source>
</evidence>
<evidence type="ECO:0000256" key="3">
    <source>
        <dbReference type="ARBA" id="ARBA00022448"/>
    </source>
</evidence>
<keyword evidence="3 9" id="KW-0813">Transport</keyword>
<proteinExistence type="inferred from homology"/>
<evidence type="ECO:0000259" key="11">
    <source>
        <dbReference type="PROSITE" id="PS50042"/>
    </source>
</evidence>
<dbReference type="PANTHER" id="PTHR30386">
    <property type="entry name" value="MEMBRANE FUSION SUBUNIT OF EMRAB-TOLC MULTIDRUG EFFLUX PUMP"/>
    <property type="match status" value="1"/>
</dbReference>
<evidence type="ECO:0000256" key="1">
    <source>
        <dbReference type="ARBA" id="ARBA00004377"/>
    </source>
</evidence>
<keyword evidence="6" id="KW-0812">Transmembrane</keyword>
<accession>S9S7Z5</accession>
<comment type="caution">
    <text evidence="12">The sequence shown here is derived from an EMBL/GenBank/DDBJ whole genome shotgun (WGS) entry which is preliminary data.</text>
</comment>
<dbReference type="STRING" id="1316936.K678_14377"/>
<gene>
    <name evidence="12" type="ORF">K678_14377</name>
</gene>
<feature type="coiled-coil region" evidence="10">
    <location>
        <begin position="373"/>
        <end position="422"/>
    </location>
</feature>